<name>A0A226HKF9_9FLAO</name>
<evidence type="ECO:0000256" key="1">
    <source>
        <dbReference type="SAM" id="Phobius"/>
    </source>
</evidence>
<reference evidence="2 3" key="1">
    <citation type="submission" date="2016-11" db="EMBL/GenBank/DDBJ databases">
        <title>Whole genomes of Flavobacteriaceae.</title>
        <authorList>
            <person name="Stine C."/>
            <person name="Li C."/>
            <person name="Tadesse D."/>
        </authorList>
    </citation>
    <scope>NUCLEOTIDE SEQUENCE [LARGE SCALE GENOMIC DNA]</scope>
    <source>
        <strain evidence="2 3">DSM 18292</strain>
    </source>
</reference>
<protein>
    <recommendedName>
        <fullName evidence="4">DUF3995 domain-containing protein</fullName>
    </recommendedName>
</protein>
<accession>A0A226HKF9</accession>
<keyword evidence="1" id="KW-0472">Membrane</keyword>
<feature type="transmembrane region" description="Helical" evidence="1">
    <location>
        <begin position="7"/>
        <end position="25"/>
    </location>
</feature>
<evidence type="ECO:0000313" key="3">
    <source>
        <dbReference type="Proteomes" id="UP000198345"/>
    </source>
</evidence>
<evidence type="ECO:0000313" key="2">
    <source>
        <dbReference type="EMBL" id="OXA94829.1"/>
    </source>
</evidence>
<dbReference type="EMBL" id="MUGW01000008">
    <property type="protein sequence ID" value="OXA94829.1"/>
    <property type="molecule type" value="Genomic_DNA"/>
</dbReference>
<proteinExistence type="predicted"/>
<keyword evidence="3" id="KW-1185">Reference proteome</keyword>
<dbReference type="InterPro" id="IPR025058">
    <property type="entry name" value="DUF3995"/>
</dbReference>
<dbReference type="AlphaFoldDB" id="A0A226HKF9"/>
<dbReference type="RefSeq" id="WP_089048490.1">
    <property type="nucleotide sequence ID" value="NZ_FXTV01000002.1"/>
</dbReference>
<feature type="transmembrane region" description="Helical" evidence="1">
    <location>
        <begin position="119"/>
        <end position="137"/>
    </location>
</feature>
<dbReference type="OrthoDB" id="8590912at2"/>
<organism evidence="2 3">
    <name type="scientific">Flavobacterium hercynium</name>
    <dbReference type="NCBI Taxonomy" id="387094"/>
    <lineage>
        <taxon>Bacteria</taxon>
        <taxon>Pseudomonadati</taxon>
        <taxon>Bacteroidota</taxon>
        <taxon>Flavobacteriia</taxon>
        <taxon>Flavobacteriales</taxon>
        <taxon>Flavobacteriaceae</taxon>
        <taxon>Flavobacterium</taxon>
    </lineage>
</organism>
<keyword evidence="1" id="KW-0812">Transmembrane</keyword>
<gene>
    <name evidence="2" type="ORF">B0A66_03625</name>
</gene>
<comment type="caution">
    <text evidence="2">The sequence shown here is derived from an EMBL/GenBank/DDBJ whole genome shotgun (WGS) entry which is preliminary data.</text>
</comment>
<feature type="transmembrane region" description="Helical" evidence="1">
    <location>
        <begin position="78"/>
        <end position="96"/>
    </location>
</feature>
<dbReference type="Proteomes" id="UP000198345">
    <property type="component" value="Unassembled WGS sequence"/>
</dbReference>
<evidence type="ECO:0008006" key="4">
    <source>
        <dbReference type="Google" id="ProtNLM"/>
    </source>
</evidence>
<dbReference type="Pfam" id="PF13160">
    <property type="entry name" value="DUF3995"/>
    <property type="match status" value="1"/>
</dbReference>
<feature type="transmembrane region" description="Helical" evidence="1">
    <location>
        <begin position="45"/>
        <end position="66"/>
    </location>
</feature>
<sequence length="138" mass="15697">MNVVTNIVLTLIFACISIVHLYWAFGGNWGKKETIPTTKTGAPLFNPGFLDCFVVAMGFICFIFLINFGHLDFIPQKVNKIIVIVIALIFLIRAIGDFKYVGFFKKIKESMFARMDSKYYSPLCFVIFMLLMVKLGSM</sequence>
<keyword evidence="1" id="KW-1133">Transmembrane helix</keyword>